<organism evidence="1 2">
    <name type="scientific">Stephania japonica</name>
    <dbReference type="NCBI Taxonomy" id="461633"/>
    <lineage>
        <taxon>Eukaryota</taxon>
        <taxon>Viridiplantae</taxon>
        <taxon>Streptophyta</taxon>
        <taxon>Embryophyta</taxon>
        <taxon>Tracheophyta</taxon>
        <taxon>Spermatophyta</taxon>
        <taxon>Magnoliopsida</taxon>
        <taxon>Ranunculales</taxon>
        <taxon>Menispermaceae</taxon>
        <taxon>Menispermoideae</taxon>
        <taxon>Cissampelideae</taxon>
        <taxon>Stephania</taxon>
    </lineage>
</organism>
<dbReference type="AlphaFoldDB" id="A0AAP0NRY2"/>
<dbReference type="EMBL" id="JBBNAE010000006">
    <property type="protein sequence ID" value="KAK9117592.1"/>
    <property type="molecule type" value="Genomic_DNA"/>
</dbReference>
<keyword evidence="2" id="KW-1185">Reference proteome</keyword>
<dbReference type="Proteomes" id="UP001417504">
    <property type="component" value="Unassembled WGS sequence"/>
</dbReference>
<evidence type="ECO:0000313" key="1">
    <source>
        <dbReference type="EMBL" id="KAK9117592.1"/>
    </source>
</evidence>
<proteinExistence type="predicted"/>
<reference evidence="1 2" key="1">
    <citation type="submission" date="2024-01" db="EMBL/GenBank/DDBJ databases">
        <title>Genome assemblies of Stephania.</title>
        <authorList>
            <person name="Yang L."/>
        </authorList>
    </citation>
    <scope>NUCLEOTIDE SEQUENCE [LARGE SCALE GENOMIC DNA]</scope>
    <source>
        <strain evidence="1">QJT</strain>
        <tissue evidence="1">Leaf</tissue>
    </source>
</reference>
<protein>
    <submittedName>
        <fullName evidence="1">Uncharacterized protein</fullName>
    </submittedName>
</protein>
<sequence>MEAEEELVFDRAVDAASKILGNLDAFVHCYDYEDIPECSKGKGPLLGDFLEDLS</sequence>
<accession>A0AAP0NRY2</accession>
<gene>
    <name evidence="1" type="ORF">Sjap_016539</name>
</gene>
<comment type="caution">
    <text evidence="1">The sequence shown here is derived from an EMBL/GenBank/DDBJ whole genome shotgun (WGS) entry which is preliminary data.</text>
</comment>
<evidence type="ECO:0000313" key="2">
    <source>
        <dbReference type="Proteomes" id="UP001417504"/>
    </source>
</evidence>
<name>A0AAP0NRY2_9MAGN</name>